<dbReference type="PANTHER" id="PTHR23259:SF70">
    <property type="entry name" value="ACCESSORY GLAND PROTEIN ACP62F-RELATED"/>
    <property type="match status" value="1"/>
</dbReference>
<evidence type="ECO:0000313" key="5">
    <source>
        <dbReference type="EMBL" id="GBM18254.1"/>
    </source>
</evidence>
<sequence>MWTQRISSSLIFKKMEKMMKFFLITYVKEIRLGGSERWQNSNEWDVERSSVNPLSYTDEDHYFRDGTTEIPMLRSSRRRKNCPANEHFTRCDANCEKTCDNYNKPIPCPRFCLWGCVCNLGLVRGPDEKCIKPTECPTKLQAEAQHNWCGEYEVWEFRYAHCPRNCSNYDDVLRCRKIYVAGCVCDYANGYVRGSNGKCITIEKCPNKTDIHASEEYLNIPEIYPNLNVTLNNLPYTDDDYYIPENFLTDIKDTQSEETENPPDSEKERPLPSKSKNFCPRGEEYSPCHSHCESNCVKGEENKNNCQRGGMLCVPGCTCKKGLVRGPDGTCIYRTECPTTPPKEPPTKVCPENELYDKCKAACQRNCSNADSALPCPRICLPGCVCKESLIRGKYGKCVEKDECPKDDSPPDSYVTLNPPPYTDDDYHIPKSVTKIPPISETEQSQFEEYPPTTQSEPSHKCPPLHRWVVCGGHCQRNCSNKDDKDFRCRPVCIPGCICEEGLVIGPDGKCIEKGKCPETSDSERDSYVTLNPPPYTDDDYHIPESVTKIPPISETENSQFEEIPPISHSNQLPLFCSRDENRELCPSTCPDDCNNYKDTKRKCGKICIPACICKKGLVRGPKGKCIKPTECPDDKKDNCKKDEMYSQCHGNCEKNCSNWAFHLVCPDACVSGCVCRPGRIRGPDGKCIIWSKCPRGSSRYPGKI</sequence>
<feature type="domain" description="TIL" evidence="4">
    <location>
        <begin position="279"/>
        <end position="337"/>
    </location>
</feature>
<dbReference type="PANTHER" id="PTHR23259">
    <property type="entry name" value="RIDDLE"/>
    <property type="match status" value="1"/>
</dbReference>
<proteinExistence type="predicted"/>
<feature type="domain" description="TIL" evidence="4">
    <location>
        <begin position="462"/>
        <end position="517"/>
    </location>
</feature>
<dbReference type="SUPFAM" id="SSF57567">
    <property type="entry name" value="Serine protease inhibitors"/>
    <property type="match status" value="7"/>
</dbReference>
<dbReference type="OrthoDB" id="6425171at2759"/>
<keyword evidence="2" id="KW-1015">Disulfide bond</keyword>
<dbReference type="Pfam" id="PF01826">
    <property type="entry name" value="TIL"/>
    <property type="match status" value="6"/>
</dbReference>
<keyword evidence="6" id="KW-1185">Reference proteome</keyword>
<dbReference type="Gene3D" id="2.10.25.10">
    <property type="entry name" value="Laminin"/>
    <property type="match status" value="7"/>
</dbReference>
<gene>
    <name evidence="5" type="ORF">AVEN_39017_1</name>
</gene>
<dbReference type="InterPro" id="IPR002919">
    <property type="entry name" value="TIL_dom"/>
</dbReference>
<dbReference type="InterPro" id="IPR036084">
    <property type="entry name" value="Ser_inhib-like_sf"/>
</dbReference>
<name>A0A4Y2DR50_ARAVE</name>
<evidence type="ECO:0000256" key="3">
    <source>
        <dbReference type="SAM" id="MobiDB-lite"/>
    </source>
</evidence>
<feature type="region of interest" description="Disordered" evidence="3">
    <location>
        <begin position="253"/>
        <end position="273"/>
    </location>
</feature>
<keyword evidence="1" id="KW-0646">Protease inhibitor</keyword>
<dbReference type="AlphaFoldDB" id="A0A4Y2DR50"/>
<dbReference type="InterPro" id="IPR051368">
    <property type="entry name" value="SerProtInhib-TIL_Domain"/>
</dbReference>
<reference evidence="5 6" key="1">
    <citation type="journal article" date="2019" name="Sci. Rep.">
        <title>Orb-weaving spider Araneus ventricosus genome elucidates the spidroin gene catalogue.</title>
        <authorList>
            <person name="Kono N."/>
            <person name="Nakamura H."/>
            <person name="Ohtoshi R."/>
            <person name="Moran D.A.P."/>
            <person name="Shinohara A."/>
            <person name="Yoshida Y."/>
            <person name="Fujiwara M."/>
            <person name="Mori M."/>
            <person name="Tomita M."/>
            <person name="Arakawa K."/>
        </authorList>
    </citation>
    <scope>NUCLEOTIDE SEQUENCE [LARGE SCALE GENOMIC DNA]</scope>
</reference>
<dbReference type="CDD" id="cd19941">
    <property type="entry name" value="TIL"/>
    <property type="match status" value="7"/>
</dbReference>
<feature type="domain" description="TIL" evidence="4">
    <location>
        <begin position="350"/>
        <end position="404"/>
    </location>
</feature>
<evidence type="ECO:0000313" key="6">
    <source>
        <dbReference type="Proteomes" id="UP000499080"/>
    </source>
</evidence>
<organism evidence="5 6">
    <name type="scientific">Araneus ventricosus</name>
    <name type="common">Orbweaver spider</name>
    <name type="synonym">Epeira ventricosa</name>
    <dbReference type="NCBI Taxonomy" id="182803"/>
    <lineage>
        <taxon>Eukaryota</taxon>
        <taxon>Metazoa</taxon>
        <taxon>Ecdysozoa</taxon>
        <taxon>Arthropoda</taxon>
        <taxon>Chelicerata</taxon>
        <taxon>Arachnida</taxon>
        <taxon>Araneae</taxon>
        <taxon>Araneomorphae</taxon>
        <taxon>Entelegynae</taxon>
        <taxon>Araneoidea</taxon>
        <taxon>Araneidae</taxon>
        <taxon>Araneus</taxon>
    </lineage>
</organism>
<comment type="caution">
    <text evidence="5">The sequence shown here is derived from an EMBL/GenBank/DDBJ whole genome shotgun (WGS) entry which is preliminary data.</text>
</comment>
<evidence type="ECO:0000256" key="2">
    <source>
        <dbReference type="ARBA" id="ARBA00023157"/>
    </source>
</evidence>
<dbReference type="GO" id="GO:0030414">
    <property type="term" value="F:peptidase inhibitor activity"/>
    <property type="evidence" value="ECO:0007669"/>
    <property type="project" value="UniProtKB-KW"/>
</dbReference>
<accession>A0A4Y2DR50</accession>
<protein>
    <recommendedName>
        <fullName evidence="4">TIL domain-containing protein</fullName>
    </recommendedName>
</protein>
<dbReference type="Proteomes" id="UP000499080">
    <property type="component" value="Unassembled WGS sequence"/>
</dbReference>
<feature type="domain" description="TIL" evidence="4">
    <location>
        <begin position="640"/>
        <end position="694"/>
    </location>
</feature>
<feature type="domain" description="TIL" evidence="4">
    <location>
        <begin position="82"/>
        <end position="136"/>
    </location>
</feature>
<feature type="domain" description="TIL" evidence="4">
    <location>
        <begin position="577"/>
        <end position="632"/>
    </location>
</feature>
<dbReference type="EMBL" id="BGPR01000400">
    <property type="protein sequence ID" value="GBM18254.1"/>
    <property type="molecule type" value="Genomic_DNA"/>
</dbReference>
<evidence type="ECO:0000259" key="4">
    <source>
        <dbReference type="Pfam" id="PF01826"/>
    </source>
</evidence>
<evidence type="ECO:0000256" key="1">
    <source>
        <dbReference type="ARBA" id="ARBA00022690"/>
    </source>
</evidence>